<keyword evidence="4 5" id="KW-0472">Membrane</keyword>
<dbReference type="InterPro" id="IPR037185">
    <property type="entry name" value="EmrE-like"/>
</dbReference>
<accession>A0A1B8NV80</accession>
<evidence type="ECO:0000256" key="3">
    <source>
        <dbReference type="ARBA" id="ARBA00022989"/>
    </source>
</evidence>
<dbReference type="InterPro" id="IPR003844">
    <property type="entry name" value="UPF0060"/>
</dbReference>
<evidence type="ECO:0000313" key="6">
    <source>
        <dbReference type="EMBL" id="OBX33877.1"/>
    </source>
</evidence>
<keyword evidence="2 5" id="KW-0812">Transmembrane</keyword>
<proteinExistence type="inferred from homology"/>
<dbReference type="PANTHER" id="PTHR36116">
    <property type="entry name" value="UPF0060 MEMBRANE PROTEIN YNFA"/>
    <property type="match status" value="1"/>
</dbReference>
<sequence>MTTLALYLAAALAEIAGCFSVWAWWRLDKSILWLLPGVASLLLFAWLLSLSSADYAGRAYAAYGGVYIVASLGWLWLVEQRLPDRWDLIGATICLAGAGIILLAPGADDPLACLGMLCYSSP</sequence>
<evidence type="ECO:0000256" key="5">
    <source>
        <dbReference type="HAMAP-Rule" id="MF_00010"/>
    </source>
</evidence>
<name>A0A1B8NV80_HALEL</name>
<evidence type="ECO:0000256" key="4">
    <source>
        <dbReference type="ARBA" id="ARBA00023136"/>
    </source>
</evidence>
<dbReference type="EMBL" id="MAJD01000002">
    <property type="protein sequence ID" value="OBX33877.1"/>
    <property type="molecule type" value="Genomic_DNA"/>
</dbReference>
<dbReference type="PANTHER" id="PTHR36116:SF1">
    <property type="entry name" value="UPF0060 MEMBRANE PROTEIN YNFA"/>
    <property type="match status" value="1"/>
</dbReference>
<dbReference type="Pfam" id="PF02694">
    <property type="entry name" value="UPF0060"/>
    <property type="match status" value="1"/>
</dbReference>
<dbReference type="HAMAP" id="MF_00010">
    <property type="entry name" value="UPF0060"/>
    <property type="match status" value="1"/>
</dbReference>
<organism evidence="6 7">
    <name type="scientific">Halomonas elongata</name>
    <dbReference type="NCBI Taxonomy" id="2746"/>
    <lineage>
        <taxon>Bacteria</taxon>
        <taxon>Pseudomonadati</taxon>
        <taxon>Pseudomonadota</taxon>
        <taxon>Gammaproteobacteria</taxon>
        <taxon>Oceanospirillales</taxon>
        <taxon>Halomonadaceae</taxon>
        <taxon>Halomonas</taxon>
    </lineage>
</organism>
<evidence type="ECO:0000256" key="1">
    <source>
        <dbReference type="ARBA" id="ARBA00022475"/>
    </source>
</evidence>
<comment type="similarity">
    <text evidence="5">Belongs to the UPF0060 family.</text>
</comment>
<gene>
    <name evidence="6" type="ORF">A8U91_02920</name>
</gene>
<feature type="transmembrane region" description="Helical" evidence="5">
    <location>
        <begin position="30"/>
        <end position="48"/>
    </location>
</feature>
<comment type="caution">
    <text evidence="6">The sequence shown here is derived from an EMBL/GenBank/DDBJ whole genome shotgun (WGS) entry which is preliminary data.</text>
</comment>
<dbReference type="GO" id="GO:0005886">
    <property type="term" value="C:plasma membrane"/>
    <property type="evidence" value="ECO:0007669"/>
    <property type="project" value="UniProtKB-SubCell"/>
</dbReference>
<keyword evidence="3 5" id="KW-1133">Transmembrane helix</keyword>
<dbReference type="SUPFAM" id="SSF103481">
    <property type="entry name" value="Multidrug resistance efflux transporter EmrE"/>
    <property type="match status" value="1"/>
</dbReference>
<dbReference type="AlphaFoldDB" id="A0A1B8NV80"/>
<protein>
    <submittedName>
        <fullName evidence="6">Uncharacterized protein</fullName>
    </submittedName>
</protein>
<evidence type="ECO:0000256" key="2">
    <source>
        <dbReference type="ARBA" id="ARBA00022692"/>
    </source>
</evidence>
<evidence type="ECO:0000313" key="7">
    <source>
        <dbReference type="Proteomes" id="UP000092504"/>
    </source>
</evidence>
<feature type="transmembrane region" description="Helical" evidence="5">
    <location>
        <begin position="60"/>
        <end position="77"/>
    </location>
</feature>
<reference evidence="6 7" key="1">
    <citation type="submission" date="2016-06" db="EMBL/GenBank/DDBJ databases">
        <title>Genome sequence of halotolerant plant growth promoting strain of Halomonas elongata HEK1 isolated from salterns of Rann of Kutch, Gujarat, India.</title>
        <authorList>
            <person name="Gaba S."/>
            <person name="Singh R.N."/>
            <person name="Abrol S."/>
            <person name="Kaushik R."/>
            <person name="Saxena A.K."/>
        </authorList>
    </citation>
    <scope>NUCLEOTIDE SEQUENCE [LARGE SCALE GENOMIC DNA]</scope>
    <source>
        <strain evidence="6 7">HEK1</strain>
    </source>
</reference>
<feature type="transmembrane region" description="Helical" evidence="5">
    <location>
        <begin position="89"/>
        <end position="107"/>
    </location>
</feature>
<dbReference type="Proteomes" id="UP000092504">
    <property type="component" value="Unassembled WGS sequence"/>
</dbReference>
<dbReference type="NCBIfam" id="NF002586">
    <property type="entry name" value="PRK02237.1"/>
    <property type="match status" value="1"/>
</dbReference>
<dbReference type="PATRIC" id="fig|2746.7.peg.2995"/>
<comment type="subcellular location">
    <subcellularLocation>
        <location evidence="5">Cell membrane</location>
        <topology evidence="5">Multi-pass membrane protein</topology>
    </subcellularLocation>
</comment>
<keyword evidence="1 5" id="KW-1003">Cell membrane</keyword>